<dbReference type="Proteomes" id="UP000654913">
    <property type="component" value="Chromosome 3"/>
</dbReference>
<dbReference type="AlphaFoldDB" id="A0A7R7XJ07"/>
<name>A0A7R7XJ07_9EURO</name>
<reference evidence="1" key="2">
    <citation type="submission" date="2021-02" db="EMBL/GenBank/DDBJ databases">
        <title>Aspergillus puulaauensis MK2 genome sequence.</title>
        <authorList>
            <person name="Futagami T."/>
            <person name="Mori K."/>
            <person name="Kadooka C."/>
            <person name="Tanaka T."/>
        </authorList>
    </citation>
    <scope>NUCLEOTIDE SEQUENCE</scope>
    <source>
        <strain evidence="1">MK2</strain>
    </source>
</reference>
<evidence type="ECO:0000313" key="1">
    <source>
        <dbReference type="EMBL" id="BCS22187.1"/>
    </source>
</evidence>
<keyword evidence="2" id="KW-1185">Reference proteome</keyword>
<evidence type="ECO:0000313" key="2">
    <source>
        <dbReference type="Proteomes" id="UP000654913"/>
    </source>
</evidence>
<dbReference type="GeneID" id="64972192"/>
<dbReference type="RefSeq" id="XP_041554381.1">
    <property type="nucleotide sequence ID" value="XM_041701503.1"/>
</dbReference>
<sequence>MTKRQMGRNHNIVFAKYNRSEGRDPSEKEIFRKKSVQEVDSKSKRGRRGGINQKSCFFSPGDKLLPLSVISFSTCFSISQRLIILAWCSEIDTRLVSFEASRLSIVAWYDSFARKRAMSDSSYIRPWGSGRAALWEDLEGIFGMCIAESNFEV</sequence>
<reference evidence="1" key="1">
    <citation type="submission" date="2021-01" db="EMBL/GenBank/DDBJ databases">
        <authorList>
            <consortium name="Aspergillus puulaauensis MK2 genome sequencing consortium"/>
            <person name="Kazuki M."/>
            <person name="Futagami T."/>
        </authorList>
    </citation>
    <scope>NUCLEOTIDE SEQUENCE</scope>
    <source>
        <strain evidence="1">MK2</strain>
    </source>
</reference>
<accession>A0A7R7XJ07</accession>
<protein>
    <submittedName>
        <fullName evidence="1">Uncharacterized protein</fullName>
    </submittedName>
</protein>
<gene>
    <name evidence="1" type="ORF">APUU_30412S</name>
</gene>
<dbReference type="EMBL" id="AP024445">
    <property type="protein sequence ID" value="BCS22187.1"/>
    <property type="molecule type" value="Genomic_DNA"/>
</dbReference>
<dbReference type="KEGG" id="apuu:APUU_30412S"/>
<proteinExistence type="predicted"/>
<organism evidence="1 2">
    <name type="scientific">Aspergillus puulaauensis</name>
    <dbReference type="NCBI Taxonomy" id="1220207"/>
    <lineage>
        <taxon>Eukaryota</taxon>
        <taxon>Fungi</taxon>
        <taxon>Dikarya</taxon>
        <taxon>Ascomycota</taxon>
        <taxon>Pezizomycotina</taxon>
        <taxon>Eurotiomycetes</taxon>
        <taxon>Eurotiomycetidae</taxon>
        <taxon>Eurotiales</taxon>
        <taxon>Aspergillaceae</taxon>
        <taxon>Aspergillus</taxon>
    </lineage>
</organism>